<dbReference type="CDD" id="cd07078">
    <property type="entry name" value="ALDH"/>
    <property type="match status" value="1"/>
</dbReference>
<dbReference type="InterPro" id="IPR016161">
    <property type="entry name" value="Ald_DH/histidinol_DH"/>
</dbReference>
<dbReference type="Proteomes" id="UP001526201">
    <property type="component" value="Unassembled WGS sequence"/>
</dbReference>
<organism evidence="3 4">
    <name type="scientific">Mycolicibacterium komossense</name>
    <dbReference type="NCBI Taxonomy" id="1779"/>
    <lineage>
        <taxon>Bacteria</taxon>
        <taxon>Bacillati</taxon>
        <taxon>Actinomycetota</taxon>
        <taxon>Actinomycetes</taxon>
        <taxon>Mycobacteriales</taxon>
        <taxon>Mycobacteriaceae</taxon>
        <taxon>Mycolicibacterium</taxon>
    </lineage>
</organism>
<keyword evidence="4" id="KW-1185">Reference proteome</keyword>
<dbReference type="RefSeq" id="WP_264069765.1">
    <property type="nucleotide sequence ID" value="NZ_JACKTY010000033.1"/>
</dbReference>
<evidence type="ECO:0000256" key="1">
    <source>
        <dbReference type="ARBA" id="ARBA00023002"/>
    </source>
</evidence>
<sequence>MAVTTSAIELTIQRDLVDGQWSVAEGDLGADLTDPNSGQPLQRQRQTAATRVDHAIAAAAALHRAGTWRKAPAATRAAVLRRAAELLTEGSADIARCDAINTGVLLSVTTMFAAGLSDALHSAATHLERDPGELDSAGTDAAVRLRFLPWGPAAVISPWNAPTFVTAKKTAFALAAGAPVIAKPSHWAPSGAVLFAEAMQRAIDEAGLPSATFQLVHGGADVGQQLAADPRIRALSFTGGRVAGLAVARAGAADCKALQLELGSNNPAIVRADCDIDATADALVSGFTKLNGQWCESPGSVAVVAGKHDALVDALLDRLREIRLGHCLDSTSTMGPQAHSAQYQHVTAAVEKLAAAGGTVHDVTARPQLPGWFAPPVVIDNAPTDLTVDEIFGPVLTVHRVSGDAEALELANSRSTGLAGYVFSADLDAALELGAELDCGEVKVNGTSVLDLTPDSTQGFWGGSGVGAHGDAELLRFFRGARIVGVERAGLPI</sequence>
<dbReference type="PANTHER" id="PTHR43353:SF3">
    <property type="entry name" value="ALDEHYDE DEHYDROGENASE-RELATED"/>
    <property type="match status" value="1"/>
</dbReference>
<evidence type="ECO:0000313" key="3">
    <source>
        <dbReference type="EMBL" id="MCV7228613.1"/>
    </source>
</evidence>
<evidence type="ECO:0000313" key="4">
    <source>
        <dbReference type="Proteomes" id="UP001526201"/>
    </source>
</evidence>
<dbReference type="EMBL" id="JACKTY010000033">
    <property type="protein sequence ID" value="MCV7228613.1"/>
    <property type="molecule type" value="Genomic_DNA"/>
</dbReference>
<proteinExistence type="predicted"/>
<dbReference type="Pfam" id="PF00171">
    <property type="entry name" value="Aldedh"/>
    <property type="match status" value="1"/>
</dbReference>
<dbReference type="Gene3D" id="3.40.309.10">
    <property type="entry name" value="Aldehyde Dehydrogenase, Chain A, domain 2"/>
    <property type="match status" value="1"/>
</dbReference>
<dbReference type="InterPro" id="IPR016163">
    <property type="entry name" value="Ald_DH_C"/>
</dbReference>
<name>A0ABT3CGK0_9MYCO</name>
<reference evidence="3 4" key="1">
    <citation type="journal article" date="2022" name="BMC Genomics">
        <title>Comparative genome analysis of mycobacteria focusing on tRNA and non-coding RNA.</title>
        <authorList>
            <person name="Behra P.R.K."/>
            <person name="Pettersson B.M.F."/>
            <person name="Ramesh M."/>
            <person name="Das S."/>
            <person name="Dasgupta S."/>
            <person name="Kirsebom L.A."/>
        </authorList>
    </citation>
    <scope>NUCLEOTIDE SEQUENCE [LARGE SCALE GENOMIC DNA]</scope>
    <source>
        <strain evidence="3 4">DSM 44078</strain>
    </source>
</reference>
<comment type="caution">
    <text evidence="3">The sequence shown here is derived from an EMBL/GenBank/DDBJ whole genome shotgun (WGS) entry which is preliminary data.</text>
</comment>
<gene>
    <name evidence="3" type="ORF">H7J73_21600</name>
</gene>
<dbReference type="InterPro" id="IPR016162">
    <property type="entry name" value="Ald_DH_N"/>
</dbReference>
<dbReference type="Gene3D" id="3.40.605.10">
    <property type="entry name" value="Aldehyde Dehydrogenase, Chain A, domain 1"/>
    <property type="match status" value="1"/>
</dbReference>
<evidence type="ECO:0000259" key="2">
    <source>
        <dbReference type="Pfam" id="PF00171"/>
    </source>
</evidence>
<feature type="domain" description="Aldehyde dehydrogenase" evidence="2">
    <location>
        <begin position="30"/>
        <end position="478"/>
    </location>
</feature>
<accession>A0ABT3CGK0</accession>
<dbReference type="SUPFAM" id="SSF53720">
    <property type="entry name" value="ALDH-like"/>
    <property type="match status" value="1"/>
</dbReference>
<protein>
    <submittedName>
        <fullName evidence="3">Aldehyde dehydrogenase family protein</fullName>
    </submittedName>
</protein>
<dbReference type="InterPro" id="IPR015590">
    <property type="entry name" value="Aldehyde_DH_dom"/>
</dbReference>
<dbReference type="InterPro" id="IPR050740">
    <property type="entry name" value="Aldehyde_DH_Superfamily"/>
</dbReference>
<keyword evidence="1" id="KW-0560">Oxidoreductase</keyword>
<dbReference type="PANTHER" id="PTHR43353">
    <property type="entry name" value="SUCCINATE-SEMIALDEHYDE DEHYDROGENASE, MITOCHONDRIAL"/>
    <property type="match status" value="1"/>
</dbReference>